<sequence>MKRASRAAGASRFLLLGLGVVIALLGVALAVGGAKLVSLGGSWYFLVGGVAMAVSGMLIARRKPAGAWLFAAFLVGTAVWAIADVGLVYWPLFSRLFMFAVIGLVVALVYPLLAGRPAR</sequence>
<feature type="non-terminal residue" evidence="2">
    <location>
        <position position="119"/>
    </location>
</feature>
<evidence type="ECO:0000256" key="1">
    <source>
        <dbReference type="SAM" id="Phobius"/>
    </source>
</evidence>
<comment type="caution">
    <text evidence="2">The sequence shown here is derived from an EMBL/GenBank/DDBJ whole genome shotgun (WGS) entry which is preliminary data.</text>
</comment>
<protein>
    <submittedName>
        <fullName evidence="2">Membrane-bound PQQ-dependent dehydrogenase, glucose/quinate/shikimate family</fullName>
    </submittedName>
</protein>
<dbReference type="AlphaFoldDB" id="A0A7Y8JM41"/>
<accession>A0A7Y8JM41</accession>
<keyword evidence="1" id="KW-1133">Transmembrane helix</keyword>
<dbReference type="Proteomes" id="UP000563268">
    <property type="component" value="Unassembled WGS sequence"/>
</dbReference>
<dbReference type="EMBL" id="JACARM010000080">
    <property type="protein sequence ID" value="NWE10999.1"/>
    <property type="molecule type" value="Genomic_DNA"/>
</dbReference>
<evidence type="ECO:0000313" key="3">
    <source>
        <dbReference type="Proteomes" id="UP000563268"/>
    </source>
</evidence>
<name>A0A7Y8JM41_9PSED</name>
<keyword evidence="1" id="KW-0472">Membrane</keyword>
<feature type="transmembrane region" description="Helical" evidence="1">
    <location>
        <begin position="96"/>
        <end position="113"/>
    </location>
</feature>
<evidence type="ECO:0000313" key="2">
    <source>
        <dbReference type="EMBL" id="NWE10999.1"/>
    </source>
</evidence>
<keyword evidence="1" id="KW-0812">Transmembrane</keyword>
<organism evidence="2 3">
    <name type="scientific">Pseudomonas edaphica</name>
    <dbReference type="NCBI Taxonomy" id="2006980"/>
    <lineage>
        <taxon>Bacteria</taxon>
        <taxon>Pseudomonadati</taxon>
        <taxon>Pseudomonadota</taxon>
        <taxon>Gammaproteobacteria</taxon>
        <taxon>Pseudomonadales</taxon>
        <taxon>Pseudomonadaceae</taxon>
        <taxon>Pseudomonas</taxon>
    </lineage>
</organism>
<reference evidence="2 3" key="1">
    <citation type="submission" date="2020-04" db="EMBL/GenBank/DDBJ databases">
        <title>Molecular characterization of pseudomonads from Agaricus bisporus reveal novel blotch 2 pathogens in Western Europe.</title>
        <authorList>
            <person name="Taparia T."/>
            <person name="Krijger M."/>
            <person name="Haynes E."/>
            <person name="Elpinstone J.G."/>
            <person name="Noble R."/>
            <person name="Van Der Wolf J."/>
        </authorList>
    </citation>
    <scope>NUCLEOTIDE SEQUENCE [LARGE SCALE GENOMIC DNA]</scope>
    <source>
        <strain evidence="2 3">K7002</strain>
    </source>
</reference>
<proteinExistence type="predicted"/>
<gene>
    <name evidence="2" type="ORF">HX788_28230</name>
</gene>
<feature type="transmembrane region" description="Helical" evidence="1">
    <location>
        <begin position="67"/>
        <end position="90"/>
    </location>
</feature>
<feature type="transmembrane region" description="Helical" evidence="1">
    <location>
        <begin position="40"/>
        <end position="60"/>
    </location>
</feature>